<dbReference type="RefSeq" id="WP_145852477.1">
    <property type="nucleotide sequence ID" value="NZ_RPFW01000002.1"/>
</dbReference>
<name>A0A6P2C023_9ACTN</name>
<sequence length="87" mass="9647">MALLSPKVIAQVNARSTGEVGVMSWEWILRADGQVCYRLAKVDGRRERNAWTPVTRLPAAELDAIRGDQTKAAAALDAIVRQHGHRR</sequence>
<evidence type="ECO:0000313" key="2">
    <source>
        <dbReference type="Proteomes" id="UP000460272"/>
    </source>
</evidence>
<reference evidence="1 2" key="1">
    <citation type="submission" date="2018-11" db="EMBL/GenBank/DDBJ databases">
        <title>Trebonia kvetii gen.nov., sp.nov., a novel acidophilic actinobacterium, and proposal of the new actinobacterial family Treboniaceae fam. nov.</title>
        <authorList>
            <person name="Rapoport D."/>
            <person name="Sagova-Mareckova M."/>
            <person name="Sedlacek I."/>
            <person name="Provaznik J."/>
            <person name="Kralova S."/>
            <person name="Pavlinic D."/>
            <person name="Benes V."/>
            <person name="Kopecky J."/>
        </authorList>
    </citation>
    <scope>NUCLEOTIDE SEQUENCE [LARGE SCALE GENOMIC DNA]</scope>
    <source>
        <strain evidence="1 2">15Tr583</strain>
    </source>
</reference>
<dbReference type="AlphaFoldDB" id="A0A6P2C023"/>
<gene>
    <name evidence="1" type="ORF">EAS64_08900</name>
</gene>
<dbReference type="EMBL" id="RPFW01000002">
    <property type="protein sequence ID" value="TVZ04769.1"/>
    <property type="molecule type" value="Genomic_DNA"/>
</dbReference>
<evidence type="ECO:0000313" key="1">
    <source>
        <dbReference type="EMBL" id="TVZ04769.1"/>
    </source>
</evidence>
<proteinExistence type="predicted"/>
<dbReference type="Proteomes" id="UP000460272">
    <property type="component" value="Unassembled WGS sequence"/>
</dbReference>
<keyword evidence="2" id="KW-1185">Reference proteome</keyword>
<protein>
    <submittedName>
        <fullName evidence="1">Uncharacterized protein</fullName>
    </submittedName>
</protein>
<organism evidence="1 2">
    <name type="scientific">Trebonia kvetii</name>
    <dbReference type="NCBI Taxonomy" id="2480626"/>
    <lineage>
        <taxon>Bacteria</taxon>
        <taxon>Bacillati</taxon>
        <taxon>Actinomycetota</taxon>
        <taxon>Actinomycetes</taxon>
        <taxon>Streptosporangiales</taxon>
        <taxon>Treboniaceae</taxon>
        <taxon>Trebonia</taxon>
    </lineage>
</organism>
<comment type="caution">
    <text evidence="1">The sequence shown here is derived from an EMBL/GenBank/DDBJ whole genome shotgun (WGS) entry which is preliminary data.</text>
</comment>
<accession>A0A6P2C023</accession>